<dbReference type="SUPFAM" id="SSF50630">
    <property type="entry name" value="Acid proteases"/>
    <property type="match status" value="1"/>
</dbReference>
<evidence type="ECO:0000256" key="2">
    <source>
        <dbReference type="ARBA" id="ARBA00022670"/>
    </source>
</evidence>
<evidence type="ECO:0000256" key="9">
    <source>
        <dbReference type="PIRSR" id="PIRSR601461-2"/>
    </source>
</evidence>
<comment type="similarity">
    <text evidence="1">Belongs to the peptidase A1 family.</text>
</comment>
<dbReference type="Gene3D" id="2.40.70.10">
    <property type="entry name" value="Acid Proteases"/>
    <property type="match status" value="2"/>
</dbReference>
<keyword evidence="5" id="KW-0378">Hydrolase</keyword>
<keyword evidence="3 11" id="KW-0732">Signal</keyword>
<dbReference type="InterPro" id="IPR021109">
    <property type="entry name" value="Peptidase_aspartic_dom_sf"/>
</dbReference>
<evidence type="ECO:0000256" key="6">
    <source>
        <dbReference type="ARBA" id="ARBA00067536"/>
    </source>
</evidence>
<keyword evidence="14" id="KW-1185">Reference proteome</keyword>
<dbReference type="OrthoDB" id="771136at2759"/>
<evidence type="ECO:0000259" key="12">
    <source>
        <dbReference type="PROSITE" id="PS51767"/>
    </source>
</evidence>
<dbReference type="AlphaFoldDB" id="A0A139HC32"/>
<dbReference type="FunFam" id="2.40.70.10:FF:000011">
    <property type="entry name" value="Aspartic protease"/>
    <property type="match status" value="1"/>
</dbReference>
<dbReference type="Pfam" id="PF00026">
    <property type="entry name" value="Asp"/>
    <property type="match status" value="1"/>
</dbReference>
<dbReference type="EMBL" id="LFZN01000083">
    <property type="protein sequence ID" value="KXS99928.1"/>
    <property type="molecule type" value="Genomic_DNA"/>
</dbReference>
<dbReference type="PANTHER" id="PTHR47966:SF65">
    <property type="entry name" value="ASPARTIC-TYPE ENDOPEPTIDASE"/>
    <property type="match status" value="1"/>
</dbReference>
<dbReference type="PROSITE" id="PS51767">
    <property type="entry name" value="PEPTIDASE_A1"/>
    <property type="match status" value="1"/>
</dbReference>
<keyword evidence="2" id="KW-0645">Protease</keyword>
<feature type="domain" description="Peptidase A1" evidence="12">
    <location>
        <begin position="78"/>
        <end position="408"/>
    </location>
</feature>
<evidence type="ECO:0000256" key="5">
    <source>
        <dbReference type="ARBA" id="ARBA00022801"/>
    </source>
</evidence>
<comment type="caution">
    <text evidence="13">The sequence shown here is derived from an EMBL/GenBank/DDBJ whole genome shotgun (WGS) entry which is preliminary data.</text>
</comment>
<keyword evidence="4" id="KW-0064">Aspartyl protease</keyword>
<feature type="active site" evidence="8">
    <location>
        <position position="96"/>
    </location>
</feature>
<evidence type="ECO:0000313" key="14">
    <source>
        <dbReference type="Proteomes" id="UP000070133"/>
    </source>
</evidence>
<evidence type="ECO:0000256" key="10">
    <source>
        <dbReference type="SAM" id="MobiDB-lite"/>
    </source>
</evidence>
<evidence type="ECO:0000256" key="4">
    <source>
        <dbReference type="ARBA" id="ARBA00022750"/>
    </source>
</evidence>
<sequence length="473" mass="51337">MKRQPISAAVAIILLGSVDAINLKQKSTADVSPKVVHQKVHKHHIKNPAERDRRRFLQKRQAEDEVVNVPLSNELFLYYMEMTVGTPPQQFQVHVDTGSSDLWLNYAGSEYCESRSDPCITGTYSANDSSTYEYVNSLFTIQYVDGSESAGDYVRDEVRILDGEVVIPAQQFGVGYDSSTPDGILGIGYAANEVQVAYGGKAYANLPVSLRDQGYINSLAYSFWLNDLMADEGELLFGGVDTAKYSGDLVSLPVIATKGVYREFTIELTAVGLSGDPEEFSATSREIHLDTGASLSYLPDDTTQAIWNRLGARYLEEYGVAIADCSLAATDDTIDFRFSNDLTIQVAMREMVIPLSTGLGVDVCFVGVLPAARSPLSTSDRQYLILGDTFLRSAYVVYDLQNNEISMAQTFFNTTDSNVMEIANGTDMPSGTGGGSNGGSTATSDGEENGAASLRSSSMALVMMVIGLMVFLN</sequence>
<accession>A0A139HC32</accession>
<evidence type="ECO:0000256" key="8">
    <source>
        <dbReference type="PIRSR" id="PIRSR601461-1"/>
    </source>
</evidence>
<dbReference type="InterPro" id="IPR033121">
    <property type="entry name" value="PEPTIDASE_A1"/>
</dbReference>
<dbReference type="Proteomes" id="UP000070133">
    <property type="component" value="Unassembled WGS sequence"/>
</dbReference>
<evidence type="ECO:0000256" key="3">
    <source>
        <dbReference type="ARBA" id="ARBA00022729"/>
    </source>
</evidence>
<protein>
    <recommendedName>
        <fullName evidence="7">Probable aspartic-type endopeptidase OPSB</fullName>
    </recommendedName>
    <alternativeName>
        <fullName evidence="6">Probable aspartic-type endopeptidase opsB</fullName>
    </alternativeName>
</protein>
<dbReference type="CDD" id="cd05474">
    <property type="entry name" value="SAP_like"/>
    <property type="match status" value="1"/>
</dbReference>
<evidence type="ECO:0000256" key="1">
    <source>
        <dbReference type="ARBA" id="ARBA00007447"/>
    </source>
</evidence>
<dbReference type="GO" id="GO:0006508">
    <property type="term" value="P:proteolysis"/>
    <property type="evidence" value="ECO:0007669"/>
    <property type="project" value="UniProtKB-KW"/>
</dbReference>
<dbReference type="GO" id="GO:0004190">
    <property type="term" value="F:aspartic-type endopeptidase activity"/>
    <property type="evidence" value="ECO:0007669"/>
    <property type="project" value="UniProtKB-KW"/>
</dbReference>
<name>A0A139HC32_9PEZI</name>
<evidence type="ECO:0000313" key="13">
    <source>
        <dbReference type="EMBL" id="KXS99928.1"/>
    </source>
</evidence>
<evidence type="ECO:0000256" key="11">
    <source>
        <dbReference type="SAM" id="SignalP"/>
    </source>
</evidence>
<gene>
    <name evidence="13" type="ORF">AC578_906</name>
</gene>
<feature type="region of interest" description="Disordered" evidence="10">
    <location>
        <begin position="422"/>
        <end position="450"/>
    </location>
</feature>
<dbReference type="PRINTS" id="PR00792">
    <property type="entry name" value="PEPSIN"/>
</dbReference>
<evidence type="ECO:0000256" key="7">
    <source>
        <dbReference type="ARBA" id="ARBA00068059"/>
    </source>
</evidence>
<feature type="active site" evidence="8">
    <location>
        <position position="290"/>
    </location>
</feature>
<feature type="chain" id="PRO_5007806483" description="Probable aspartic-type endopeptidase OPSB" evidence="11">
    <location>
        <begin position="21"/>
        <end position="473"/>
    </location>
</feature>
<dbReference type="InterPro" id="IPR033876">
    <property type="entry name" value="SAP-like"/>
</dbReference>
<feature type="signal peptide" evidence="11">
    <location>
        <begin position="1"/>
        <end position="20"/>
    </location>
</feature>
<dbReference type="STRING" id="321146.A0A139HC32"/>
<dbReference type="InterPro" id="IPR001461">
    <property type="entry name" value="Aspartic_peptidase_A1"/>
</dbReference>
<feature type="disulfide bond" evidence="9">
    <location>
        <begin position="325"/>
        <end position="364"/>
    </location>
</feature>
<organism evidence="13 14">
    <name type="scientific">Pseudocercospora eumusae</name>
    <dbReference type="NCBI Taxonomy" id="321146"/>
    <lineage>
        <taxon>Eukaryota</taxon>
        <taxon>Fungi</taxon>
        <taxon>Dikarya</taxon>
        <taxon>Ascomycota</taxon>
        <taxon>Pezizomycotina</taxon>
        <taxon>Dothideomycetes</taxon>
        <taxon>Dothideomycetidae</taxon>
        <taxon>Mycosphaerellales</taxon>
        <taxon>Mycosphaerellaceae</taxon>
        <taxon>Pseudocercospora</taxon>
    </lineage>
</organism>
<dbReference type="PANTHER" id="PTHR47966">
    <property type="entry name" value="BETA-SITE APP-CLEAVING ENZYME, ISOFORM A-RELATED"/>
    <property type="match status" value="1"/>
</dbReference>
<keyword evidence="9" id="KW-1015">Disulfide bond</keyword>
<reference evidence="13 14" key="1">
    <citation type="submission" date="2015-07" db="EMBL/GenBank/DDBJ databases">
        <title>Comparative genomics of the Sigatoka disease complex on banana suggests a link between parallel evolutionary changes in Pseudocercospora fijiensis and Pseudocercospora eumusae and increased virulence on the banana host.</title>
        <authorList>
            <person name="Chang T.-C."/>
            <person name="Salvucci A."/>
            <person name="Crous P.W."/>
            <person name="Stergiopoulos I."/>
        </authorList>
    </citation>
    <scope>NUCLEOTIDE SEQUENCE [LARGE SCALE GENOMIC DNA]</scope>
    <source>
        <strain evidence="13 14">CBS 114824</strain>
    </source>
</reference>
<proteinExistence type="inferred from homology"/>